<evidence type="ECO:0000313" key="3">
    <source>
        <dbReference type="EMBL" id="SDI29156.1"/>
    </source>
</evidence>
<dbReference type="Proteomes" id="UP000199636">
    <property type="component" value="Unassembled WGS sequence"/>
</dbReference>
<protein>
    <recommendedName>
        <fullName evidence="2">5-hmdU DNA kinase helical domain-containing protein</fullName>
    </recommendedName>
</protein>
<proteinExistence type="predicted"/>
<feature type="domain" description="5-hmdU DNA kinase helical" evidence="2">
    <location>
        <begin position="35"/>
        <end position="315"/>
    </location>
</feature>
<accession>A0A1G8JDA4</accession>
<dbReference type="OrthoDB" id="3333864at2"/>
<sequence>MKAITPKNRPSLEAGQTSPLHTSHTPSCLHPIRVTPVFDSYWRFAAERQRVFRQRLEGQPAPWTADPVIATHKFTNAYRASDRVSQFLIRNVIYRQDLPDSPLEVIFRTLLFKFFNKIETWKLLEHALGEITYKNYNFDHYDKILSQAMSAGGKIYSAAYIMPPSSSAFGYPAKHQNHLRLLERMMKDDIAGQLSRQKKMQGAFELLKSYPSIGNFLAYQFVTDINYSEVTDFSEMDFVVPGPGALDGLRKCFADRANLNEAQLIRLMAENQEQEFERLGIKFQFLWGRRLQLIDCQNLFCEVDKYARVAHPEVAGISGRTRIKQKFSPTGTLDRPWYPPKWGINSKIEADLLGAPAAPSSLPAQSNLNLGT</sequence>
<feature type="compositionally biased region" description="Polar residues" evidence="1">
    <location>
        <begin position="14"/>
        <end position="25"/>
    </location>
</feature>
<reference evidence="4" key="1">
    <citation type="submission" date="2016-10" db="EMBL/GenBank/DDBJ databases">
        <authorList>
            <person name="Varghese N."/>
            <person name="Submissions S."/>
        </authorList>
    </citation>
    <scope>NUCLEOTIDE SEQUENCE [LARGE SCALE GENOMIC DNA]</scope>
    <source>
        <strain evidence="4">CCM 7469</strain>
    </source>
</reference>
<dbReference type="RefSeq" id="WP_090264687.1">
    <property type="nucleotide sequence ID" value="NZ_FNDS01000007.1"/>
</dbReference>
<evidence type="ECO:0000313" key="4">
    <source>
        <dbReference type="Proteomes" id="UP000199636"/>
    </source>
</evidence>
<evidence type="ECO:0000259" key="2">
    <source>
        <dbReference type="Pfam" id="PF18723"/>
    </source>
</evidence>
<name>A0A1G8JDA4_9PSED</name>
<dbReference type="AlphaFoldDB" id="A0A1G8JDA4"/>
<gene>
    <name evidence="3" type="ORF">SAMN05216272_107317</name>
</gene>
<organism evidence="3 4">
    <name type="scientific">Pseudomonas panipatensis</name>
    <dbReference type="NCBI Taxonomy" id="428992"/>
    <lineage>
        <taxon>Bacteria</taxon>
        <taxon>Pseudomonadati</taxon>
        <taxon>Pseudomonadota</taxon>
        <taxon>Gammaproteobacteria</taxon>
        <taxon>Pseudomonadales</taxon>
        <taxon>Pseudomonadaceae</taxon>
        <taxon>Pseudomonas</taxon>
    </lineage>
</organism>
<dbReference type="InterPro" id="IPR040684">
    <property type="entry name" value="HMUDK_hel"/>
</dbReference>
<dbReference type="Pfam" id="PF18723">
    <property type="entry name" value="HMUDK_hel"/>
    <property type="match status" value="1"/>
</dbReference>
<evidence type="ECO:0000256" key="1">
    <source>
        <dbReference type="SAM" id="MobiDB-lite"/>
    </source>
</evidence>
<dbReference type="EMBL" id="FNDS01000007">
    <property type="protein sequence ID" value="SDI29156.1"/>
    <property type="molecule type" value="Genomic_DNA"/>
</dbReference>
<feature type="region of interest" description="Disordered" evidence="1">
    <location>
        <begin position="1"/>
        <end position="25"/>
    </location>
</feature>
<keyword evidence="4" id="KW-1185">Reference proteome</keyword>